<dbReference type="GO" id="GO:0016787">
    <property type="term" value="F:hydrolase activity"/>
    <property type="evidence" value="ECO:0007669"/>
    <property type="project" value="UniProtKB-KW"/>
</dbReference>
<dbReference type="SUPFAM" id="SSF53474">
    <property type="entry name" value="alpha/beta-Hydrolases"/>
    <property type="match status" value="1"/>
</dbReference>
<name>A0A061RWQ6_9CHLO</name>
<gene>
    <name evidence="2" type="ORF">TSPGSL018_23871</name>
</gene>
<dbReference type="AlphaFoldDB" id="A0A061RWQ6"/>
<accession>A0A061RWQ6</accession>
<dbReference type="InterPro" id="IPR029058">
    <property type="entry name" value="AB_hydrolase_fold"/>
</dbReference>
<dbReference type="InterPro" id="IPR050471">
    <property type="entry name" value="AB_hydrolase"/>
</dbReference>
<dbReference type="Gene3D" id="3.40.50.1820">
    <property type="entry name" value="alpha/beta hydrolase"/>
    <property type="match status" value="1"/>
</dbReference>
<dbReference type="PANTHER" id="PTHR43433:SF1">
    <property type="entry name" value="BLL5160 PROTEIN"/>
    <property type="match status" value="1"/>
</dbReference>
<keyword evidence="2" id="KW-0378">Hydrolase</keyword>
<proteinExistence type="predicted"/>
<sequence>MSKFGRRCKGIHCGSTAQDGTTIFWRVVEAQDACFSSPLLVVVNGLANDQSQWAEYFRGWEGRFSYLYWDYRGHGLTPRPLNPERLTINSQSRDLQLVLQEAFRETRLDLERPVVLVAYSLGTQVALEWSARHCSGGGSSWQPRVAGIISILGTSGRVLDAFAGRWGILSRALEAAVRSAPSWLLGALSRVPSRLPRLSYRVMVLTGLGEAGVSYGTAVSWARHLAAMDPDSFRSFLLAAQAHSLDEDTLSRIDAPVLVVSGGRDVFSPPVHSERLVRGLRRARRLHLEAASHMGLAGHATVLLEAIKDFVKDLQAETPGVPSGRSR</sequence>
<reference evidence="2" key="1">
    <citation type="submission" date="2014-05" db="EMBL/GenBank/DDBJ databases">
        <title>The transcriptome of the halophilic microalga Tetraselmis sp. GSL018 isolated from the Great Salt Lake, Utah.</title>
        <authorList>
            <person name="Jinkerson R.E."/>
            <person name="D'Adamo S."/>
            <person name="Posewitz M.C."/>
        </authorList>
    </citation>
    <scope>NUCLEOTIDE SEQUENCE</scope>
    <source>
        <strain evidence="2">GSL018</strain>
    </source>
</reference>
<dbReference type="InterPro" id="IPR000073">
    <property type="entry name" value="AB_hydrolase_1"/>
</dbReference>
<organism evidence="2">
    <name type="scientific">Tetraselmis sp. GSL018</name>
    <dbReference type="NCBI Taxonomy" id="582737"/>
    <lineage>
        <taxon>Eukaryota</taxon>
        <taxon>Viridiplantae</taxon>
        <taxon>Chlorophyta</taxon>
        <taxon>core chlorophytes</taxon>
        <taxon>Chlorodendrophyceae</taxon>
        <taxon>Chlorodendrales</taxon>
        <taxon>Chlorodendraceae</taxon>
        <taxon>Tetraselmis</taxon>
    </lineage>
</organism>
<evidence type="ECO:0000259" key="1">
    <source>
        <dbReference type="Pfam" id="PF00561"/>
    </source>
</evidence>
<evidence type="ECO:0000313" key="2">
    <source>
        <dbReference type="EMBL" id="JAC75169.1"/>
    </source>
</evidence>
<protein>
    <submittedName>
        <fullName evidence="2">Alpha beta hydrolase</fullName>
    </submittedName>
</protein>
<feature type="domain" description="AB hydrolase-1" evidence="1">
    <location>
        <begin position="38"/>
        <end position="296"/>
    </location>
</feature>
<dbReference type="Pfam" id="PF00561">
    <property type="entry name" value="Abhydrolase_1"/>
    <property type="match status" value="1"/>
</dbReference>
<dbReference type="EMBL" id="GBEZ01010511">
    <property type="protein sequence ID" value="JAC75169.1"/>
    <property type="molecule type" value="Transcribed_RNA"/>
</dbReference>
<dbReference type="PANTHER" id="PTHR43433">
    <property type="entry name" value="HYDROLASE, ALPHA/BETA FOLD FAMILY PROTEIN"/>
    <property type="match status" value="1"/>
</dbReference>